<feature type="domain" description="F-box" evidence="1">
    <location>
        <begin position="1"/>
        <end position="44"/>
    </location>
</feature>
<dbReference type="InterPro" id="IPR036047">
    <property type="entry name" value="F-box-like_dom_sf"/>
</dbReference>
<organism evidence="2 3">
    <name type="scientific">Collybiopsis confluens</name>
    <dbReference type="NCBI Taxonomy" id="2823264"/>
    <lineage>
        <taxon>Eukaryota</taxon>
        <taxon>Fungi</taxon>
        <taxon>Dikarya</taxon>
        <taxon>Basidiomycota</taxon>
        <taxon>Agaricomycotina</taxon>
        <taxon>Agaricomycetes</taxon>
        <taxon>Agaricomycetidae</taxon>
        <taxon>Agaricales</taxon>
        <taxon>Marasmiineae</taxon>
        <taxon>Omphalotaceae</taxon>
        <taxon>Collybiopsis</taxon>
    </lineage>
</organism>
<dbReference type="EMBL" id="JAACJN010000015">
    <property type="protein sequence ID" value="KAF5390513.1"/>
    <property type="molecule type" value="Genomic_DNA"/>
</dbReference>
<dbReference type="InterPro" id="IPR032675">
    <property type="entry name" value="LRR_dom_sf"/>
</dbReference>
<accession>A0A8H5HW26</accession>
<dbReference type="CDD" id="cd09917">
    <property type="entry name" value="F-box_SF"/>
    <property type="match status" value="1"/>
</dbReference>
<sequence length="472" mass="54057">MTAQLPTEIWWKILEFLPLHDVVRVGRVNAVFLEIARELRYRNLKFVGYDRETERKLENIRSLSLGHHVRSLYIHPEAWNVFAPIQRKRSLAKMLASTAHRLRAVFDSDYKTRKKLARKMERMNGQIQLVIETMKTLEQVEQYRFVWPENHNYFYRKAWPGNAEVTITFLSLLTIPSFCGNLTKLDLSIPANTLESLALVKMPSLENFDISLLERPRGSDEYLGHLAILLSGTSATLQTLSISCYDPSLTLDHDFAQFFCLLCKADFPHLYSFHFHIWSEPLRSLAVDFNKFILRISHRLNDLKLCHAPRDSWPFHPPQLNDRSWISDLFGMQGITNMFSSLTLLRLNGGSLPINIAILSAVLSSVAQHLEELVLEDQLLTSDEVKMVVRALSLSYSPLRHLSIELKDLSPNIFDLLALKFPQLQSLKLSFKFLSSSATPQSFLAEDSLQLMSPNMPLSMVSLMPLIISGSS</sequence>
<proteinExistence type="predicted"/>
<protein>
    <recommendedName>
        <fullName evidence="1">F-box domain-containing protein</fullName>
    </recommendedName>
</protein>
<dbReference type="Gene3D" id="3.80.10.10">
    <property type="entry name" value="Ribonuclease Inhibitor"/>
    <property type="match status" value="1"/>
</dbReference>
<dbReference type="InterPro" id="IPR001810">
    <property type="entry name" value="F-box_dom"/>
</dbReference>
<evidence type="ECO:0000313" key="3">
    <source>
        <dbReference type="Proteomes" id="UP000518752"/>
    </source>
</evidence>
<dbReference type="AlphaFoldDB" id="A0A8H5HW26"/>
<dbReference type="Proteomes" id="UP000518752">
    <property type="component" value="Unassembled WGS sequence"/>
</dbReference>
<keyword evidence="3" id="KW-1185">Reference proteome</keyword>
<dbReference type="SUPFAM" id="SSF81383">
    <property type="entry name" value="F-box domain"/>
    <property type="match status" value="1"/>
</dbReference>
<evidence type="ECO:0000259" key="1">
    <source>
        <dbReference type="PROSITE" id="PS50181"/>
    </source>
</evidence>
<comment type="caution">
    <text evidence="2">The sequence shown here is derived from an EMBL/GenBank/DDBJ whole genome shotgun (WGS) entry which is preliminary data.</text>
</comment>
<name>A0A8H5HW26_9AGAR</name>
<dbReference type="PROSITE" id="PS50181">
    <property type="entry name" value="FBOX"/>
    <property type="match status" value="1"/>
</dbReference>
<dbReference type="SUPFAM" id="SSF52047">
    <property type="entry name" value="RNI-like"/>
    <property type="match status" value="1"/>
</dbReference>
<reference evidence="2 3" key="1">
    <citation type="journal article" date="2020" name="ISME J.">
        <title>Uncovering the hidden diversity of litter-decomposition mechanisms in mushroom-forming fungi.</title>
        <authorList>
            <person name="Floudas D."/>
            <person name="Bentzer J."/>
            <person name="Ahren D."/>
            <person name="Johansson T."/>
            <person name="Persson P."/>
            <person name="Tunlid A."/>
        </authorList>
    </citation>
    <scope>NUCLEOTIDE SEQUENCE [LARGE SCALE GENOMIC DNA]</scope>
    <source>
        <strain evidence="2 3">CBS 406.79</strain>
    </source>
</reference>
<evidence type="ECO:0000313" key="2">
    <source>
        <dbReference type="EMBL" id="KAF5390513.1"/>
    </source>
</evidence>
<gene>
    <name evidence="2" type="ORF">D9757_005200</name>
</gene>
<dbReference type="OrthoDB" id="2915292at2759"/>